<dbReference type="PRINTS" id="PR00111">
    <property type="entry name" value="ABHYDROLASE"/>
</dbReference>
<dbReference type="AlphaFoldDB" id="A0A7G6X3H1"/>
<dbReference type="KEGG" id="kqi:F1D05_26325"/>
<keyword evidence="2" id="KW-0378">Hydrolase</keyword>
<dbReference type="EMBL" id="CP043661">
    <property type="protein sequence ID" value="QNE20786.1"/>
    <property type="molecule type" value="Genomic_DNA"/>
</dbReference>
<reference evidence="2 3" key="2">
    <citation type="journal article" date="2020" name="Microbiol. Resour. Announc.">
        <title>Antarctic desert soil bacteria exhibit high novel natural product potential, evaluated through long-read genome sequencing and comparative genomics.</title>
        <authorList>
            <person name="Benaud N."/>
            <person name="Edwards R.J."/>
            <person name="Amos T.G."/>
            <person name="D'Agostino P.M."/>
            <person name="Gutierrez-Chavez C."/>
            <person name="Montgomery K."/>
            <person name="Nicetic I."/>
            <person name="Ferrari B.C."/>
        </authorList>
    </citation>
    <scope>NUCLEOTIDE SEQUENCE [LARGE SCALE GENOMIC DNA]</scope>
    <source>
        <strain evidence="2 3">SPB151</strain>
    </source>
</reference>
<gene>
    <name evidence="2" type="ORF">F1D05_26325</name>
</gene>
<reference evidence="3" key="1">
    <citation type="submission" date="2019-09" db="EMBL/GenBank/DDBJ databases">
        <title>Antimicrobial potential of Antarctic Bacteria.</title>
        <authorList>
            <person name="Benaud N."/>
            <person name="Edwards R.J."/>
            <person name="Ferrari B.C."/>
        </authorList>
    </citation>
    <scope>NUCLEOTIDE SEQUENCE [LARGE SCALE GENOMIC DNA]</scope>
    <source>
        <strain evidence="3">SPB151</strain>
    </source>
</reference>
<dbReference type="Proteomes" id="UP000515563">
    <property type="component" value="Chromosome"/>
</dbReference>
<evidence type="ECO:0000313" key="2">
    <source>
        <dbReference type="EMBL" id="QNE20786.1"/>
    </source>
</evidence>
<feature type="domain" description="AB hydrolase-1" evidence="1">
    <location>
        <begin position="30"/>
        <end position="265"/>
    </location>
</feature>
<dbReference type="Pfam" id="PF00561">
    <property type="entry name" value="Abhydrolase_1"/>
    <property type="match status" value="1"/>
</dbReference>
<dbReference type="InterPro" id="IPR050471">
    <property type="entry name" value="AB_hydrolase"/>
</dbReference>
<sequence>MKETDLQLSDGRTLHVYDTGSGAGAETRPVFWNHGTPNLGTPPAPLLAASDELGIRWLSFDRPGYGGSSVAPGRTMSSVAYDAAAVADELGIDRFAVAGYSGGGSYALGCAATLGDRVSAVATLAAIAPYGAEGLDWFDGMVPSGVASLRAALQGREAKATHEASGVEYDPEFTETDYALFEGEWGWLGSVASHGLDAGPYGLIDDDVSYVTPWGCDPTTIKAPILLLQGDRDGIIPSSHGSWLATHCPTAELRLTPGASHFTVMNQAGSILPWLADHT</sequence>
<protein>
    <submittedName>
        <fullName evidence="2">Alpha/beta hydrolase</fullName>
    </submittedName>
</protein>
<evidence type="ECO:0000313" key="3">
    <source>
        <dbReference type="Proteomes" id="UP000515563"/>
    </source>
</evidence>
<organism evidence="2 3">
    <name type="scientific">Kribbella qitaiheensis</name>
    <dbReference type="NCBI Taxonomy" id="1544730"/>
    <lineage>
        <taxon>Bacteria</taxon>
        <taxon>Bacillati</taxon>
        <taxon>Actinomycetota</taxon>
        <taxon>Actinomycetes</taxon>
        <taxon>Propionibacteriales</taxon>
        <taxon>Kribbellaceae</taxon>
        <taxon>Kribbella</taxon>
    </lineage>
</organism>
<evidence type="ECO:0000259" key="1">
    <source>
        <dbReference type="Pfam" id="PF00561"/>
    </source>
</evidence>
<name>A0A7G6X3H1_9ACTN</name>
<dbReference type="SUPFAM" id="SSF53474">
    <property type="entry name" value="alpha/beta-Hydrolases"/>
    <property type="match status" value="1"/>
</dbReference>
<dbReference type="PANTHER" id="PTHR43433">
    <property type="entry name" value="HYDROLASE, ALPHA/BETA FOLD FAMILY PROTEIN"/>
    <property type="match status" value="1"/>
</dbReference>
<proteinExistence type="predicted"/>
<accession>A0A7G6X3H1</accession>
<dbReference type="RefSeq" id="WP_185443184.1">
    <property type="nucleotide sequence ID" value="NZ_CP043661.1"/>
</dbReference>
<dbReference type="InterPro" id="IPR000073">
    <property type="entry name" value="AB_hydrolase_1"/>
</dbReference>
<dbReference type="Gene3D" id="3.40.50.1820">
    <property type="entry name" value="alpha/beta hydrolase"/>
    <property type="match status" value="1"/>
</dbReference>
<dbReference type="PANTHER" id="PTHR43433:SF10">
    <property type="entry name" value="AB HYDROLASE-1 DOMAIN-CONTAINING PROTEIN"/>
    <property type="match status" value="1"/>
</dbReference>
<keyword evidence="3" id="KW-1185">Reference proteome</keyword>
<dbReference type="GO" id="GO:0016787">
    <property type="term" value="F:hydrolase activity"/>
    <property type="evidence" value="ECO:0007669"/>
    <property type="project" value="UniProtKB-KW"/>
</dbReference>
<dbReference type="InterPro" id="IPR029058">
    <property type="entry name" value="AB_hydrolase_fold"/>
</dbReference>